<evidence type="ECO:0000259" key="4">
    <source>
        <dbReference type="PROSITE" id="PS50943"/>
    </source>
</evidence>
<dbReference type="PROSITE" id="PS50943">
    <property type="entry name" value="HTH_CROC1"/>
    <property type="match status" value="1"/>
</dbReference>
<dbReference type="InterPro" id="IPR010982">
    <property type="entry name" value="Lambda_DNA-bd_dom_sf"/>
</dbReference>
<dbReference type="Gene3D" id="1.10.260.40">
    <property type="entry name" value="lambda repressor-like DNA-binding domains"/>
    <property type="match status" value="1"/>
</dbReference>
<dbReference type="Proteomes" id="UP001215231">
    <property type="component" value="Chromosome"/>
</dbReference>
<dbReference type="Pfam" id="PF01381">
    <property type="entry name" value="HTH_3"/>
    <property type="match status" value="1"/>
</dbReference>
<dbReference type="InterPro" id="IPR050807">
    <property type="entry name" value="TransReg_Diox_bact_type"/>
</dbReference>
<dbReference type="CDD" id="cd00093">
    <property type="entry name" value="HTH_XRE"/>
    <property type="match status" value="1"/>
</dbReference>
<keyword evidence="6" id="KW-1185">Reference proteome</keyword>
<evidence type="ECO:0000256" key="3">
    <source>
        <dbReference type="ARBA" id="ARBA00023163"/>
    </source>
</evidence>
<organism evidence="5 6">
    <name type="scientific">Thalassomonas haliotis</name>
    <dbReference type="NCBI Taxonomy" id="485448"/>
    <lineage>
        <taxon>Bacteria</taxon>
        <taxon>Pseudomonadati</taxon>
        <taxon>Pseudomonadota</taxon>
        <taxon>Gammaproteobacteria</taxon>
        <taxon>Alteromonadales</taxon>
        <taxon>Colwelliaceae</taxon>
        <taxon>Thalassomonas</taxon>
    </lineage>
</organism>
<name>A0ABY7V856_9GAMM</name>
<evidence type="ECO:0000313" key="5">
    <source>
        <dbReference type="EMBL" id="WDE09736.1"/>
    </source>
</evidence>
<dbReference type="PANTHER" id="PTHR46797:SF23">
    <property type="entry name" value="HTH-TYPE TRANSCRIPTIONAL REGULATOR SUTR"/>
    <property type="match status" value="1"/>
</dbReference>
<evidence type="ECO:0000313" key="6">
    <source>
        <dbReference type="Proteomes" id="UP001215231"/>
    </source>
</evidence>
<protein>
    <submittedName>
        <fullName evidence="5">Helix-turn-helix transcriptional regulator</fullName>
    </submittedName>
</protein>
<dbReference type="RefSeq" id="WP_274049705.1">
    <property type="nucleotide sequence ID" value="NZ_CP059693.1"/>
</dbReference>
<keyword evidence="1" id="KW-0805">Transcription regulation</keyword>
<dbReference type="SMART" id="SM00530">
    <property type="entry name" value="HTH_XRE"/>
    <property type="match status" value="1"/>
</dbReference>
<reference evidence="5 6" key="1">
    <citation type="journal article" date="2022" name="Mar. Drugs">
        <title>Bioassay-Guided Fractionation Leads to the Detection of Cholic Acid Generated by the Rare Thalassomonas sp.</title>
        <authorList>
            <person name="Pheiffer F."/>
            <person name="Schneider Y.K."/>
            <person name="Hansen E.H."/>
            <person name="Andersen J.H."/>
            <person name="Isaksson J."/>
            <person name="Busche T."/>
            <person name="R C."/>
            <person name="Kalinowski J."/>
            <person name="Zyl L.V."/>
            <person name="Trindade M."/>
        </authorList>
    </citation>
    <scope>NUCLEOTIDE SEQUENCE [LARGE SCALE GENOMIC DNA]</scope>
    <source>
        <strain evidence="5 6">A5K-61T</strain>
    </source>
</reference>
<dbReference type="SUPFAM" id="SSF47413">
    <property type="entry name" value="lambda repressor-like DNA-binding domains"/>
    <property type="match status" value="1"/>
</dbReference>
<feature type="domain" description="HTH cro/C1-type" evidence="4">
    <location>
        <begin position="17"/>
        <end position="71"/>
    </location>
</feature>
<dbReference type="PANTHER" id="PTHR46797">
    <property type="entry name" value="HTH-TYPE TRANSCRIPTIONAL REGULATOR"/>
    <property type="match status" value="1"/>
</dbReference>
<dbReference type="EMBL" id="CP059693">
    <property type="protein sequence ID" value="WDE09736.1"/>
    <property type="molecule type" value="Genomic_DNA"/>
</dbReference>
<proteinExistence type="predicted"/>
<accession>A0ABY7V856</accession>
<evidence type="ECO:0000256" key="1">
    <source>
        <dbReference type="ARBA" id="ARBA00023015"/>
    </source>
</evidence>
<gene>
    <name evidence="5" type="ORF">H3N35_15565</name>
</gene>
<keyword evidence="3" id="KW-0804">Transcription</keyword>
<evidence type="ECO:0000256" key="2">
    <source>
        <dbReference type="ARBA" id="ARBA00023125"/>
    </source>
</evidence>
<dbReference type="InterPro" id="IPR001387">
    <property type="entry name" value="Cro/C1-type_HTH"/>
</dbReference>
<keyword evidence="2" id="KW-0238">DNA-binding</keyword>
<sequence length="82" mass="9289">MSENIKCDHKILFGKRLKKLRQEKGISQESLALTAGLDRTYVSGCERGVRNIGLENIYKLAIALGVSPERFFKDENCQENDT</sequence>